<dbReference type="AlphaFoldDB" id="A0AAE1UP46"/>
<evidence type="ECO:0000313" key="3">
    <source>
        <dbReference type="Proteomes" id="UP001291623"/>
    </source>
</evidence>
<dbReference type="InterPro" id="IPR000916">
    <property type="entry name" value="Bet_v_I/MLP"/>
</dbReference>
<proteinExistence type="predicted"/>
<dbReference type="InterPro" id="IPR023393">
    <property type="entry name" value="START-like_dom_sf"/>
</dbReference>
<feature type="domain" description="Bet v I/Major latex protein" evidence="1">
    <location>
        <begin position="2"/>
        <end position="53"/>
    </location>
</feature>
<gene>
    <name evidence="2" type="ORF">RND71_042429</name>
</gene>
<evidence type="ECO:0000313" key="2">
    <source>
        <dbReference type="EMBL" id="KAK4337942.1"/>
    </source>
</evidence>
<accession>A0AAE1UP46</accession>
<name>A0AAE1UP46_9SOLA</name>
<dbReference type="PANTHER" id="PTHR31907">
    <property type="entry name" value="MLP-LIKE PROTEIN 423"/>
    <property type="match status" value="1"/>
</dbReference>
<dbReference type="InterPro" id="IPR051761">
    <property type="entry name" value="MLP-like_ligand-binding"/>
</dbReference>
<dbReference type="SUPFAM" id="SSF55961">
    <property type="entry name" value="Bet v1-like"/>
    <property type="match status" value="1"/>
</dbReference>
<dbReference type="GO" id="GO:0006952">
    <property type="term" value="P:defense response"/>
    <property type="evidence" value="ECO:0007669"/>
    <property type="project" value="InterPro"/>
</dbReference>
<reference evidence="2" key="1">
    <citation type="submission" date="2023-12" db="EMBL/GenBank/DDBJ databases">
        <title>Genome assembly of Anisodus tanguticus.</title>
        <authorList>
            <person name="Wang Y.-J."/>
        </authorList>
    </citation>
    <scope>NUCLEOTIDE SEQUENCE</scope>
    <source>
        <strain evidence="2">KB-2021</strain>
        <tissue evidence="2">Leaf</tissue>
    </source>
</reference>
<dbReference type="Pfam" id="PF00407">
    <property type="entry name" value="Bet_v_1"/>
    <property type="match status" value="1"/>
</dbReference>
<evidence type="ECO:0000259" key="1">
    <source>
        <dbReference type="Pfam" id="PF00407"/>
    </source>
</evidence>
<sequence>MEVKCAGELFHDHFNSKPHHIPNISPDKIQNFDIHEGELGIVGSLVSWKITLDALYNLHVIHYMKIVSSGPIYNTTFGLLFSPSSMLYIEPLLAQFSRRKQMQNTEREVSTGESPIMLLLFWLTFDNRENSLISITPILIISKMYTCSSYIELVPGKNYSPRETREVYEFIYRENIIYNIKFEL</sequence>
<dbReference type="EMBL" id="JAVYJV010000024">
    <property type="protein sequence ID" value="KAK4337942.1"/>
    <property type="molecule type" value="Genomic_DNA"/>
</dbReference>
<organism evidence="2 3">
    <name type="scientific">Anisodus tanguticus</name>
    <dbReference type="NCBI Taxonomy" id="243964"/>
    <lineage>
        <taxon>Eukaryota</taxon>
        <taxon>Viridiplantae</taxon>
        <taxon>Streptophyta</taxon>
        <taxon>Embryophyta</taxon>
        <taxon>Tracheophyta</taxon>
        <taxon>Spermatophyta</taxon>
        <taxon>Magnoliopsida</taxon>
        <taxon>eudicotyledons</taxon>
        <taxon>Gunneridae</taxon>
        <taxon>Pentapetalae</taxon>
        <taxon>asterids</taxon>
        <taxon>lamiids</taxon>
        <taxon>Solanales</taxon>
        <taxon>Solanaceae</taxon>
        <taxon>Solanoideae</taxon>
        <taxon>Hyoscyameae</taxon>
        <taxon>Anisodus</taxon>
    </lineage>
</organism>
<comment type="caution">
    <text evidence="2">The sequence shown here is derived from an EMBL/GenBank/DDBJ whole genome shotgun (WGS) entry which is preliminary data.</text>
</comment>
<protein>
    <recommendedName>
        <fullName evidence="1">Bet v I/Major latex protein domain-containing protein</fullName>
    </recommendedName>
</protein>
<keyword evidence="3" id="KW-1185">Reference proteome</keyword>
<dbReference type="Proteomes" id="UP001291623">
    <property type="component" value="Unassembled WGS sequence"/>
</dbReference>
<dbReference type="Gene3D" id="3.30.530.20">
    <property type="match status" value="1"/>
</dbReference>